<organism evidence="8 9">
    <name type="scientific">Streptomyces xiamenensis</name>
    <dbReference type="NCBI Taxonomy" id="408015"/>
    <lineage>
        <taxon>Bacteria</taxon>
        <taxon>Bacillati</taxon>
        <taxon>Actinomycetota</taxon>
        <taxon>Actinomycetes</taxon>
        <taxon>Kitasatosporales</taxon>
        <taxon>Streptomycetaceae</taxon>
        <taxon>Streptomyces</taxon>
    </lineage>
</organism>
<dbReference type="HOGENOM" id="CLU_012893_0_0_11"/>
<keyword evidence="9" id="KW-1185">Reference proteome</keyword>
<evidence type="ECO:0000256" key="3">
    <source>
        <dbReference type="ARBA" id="ARBA00022475"/>
    </source>
</evidence>
<evidence type="ECO:0000256" key="7">
    <source>
        <dbReference type="SAM" id="Phobius"/>
    </source>
</evidence>
<evidence type="ECO:0000256" key="6">
    <source>
        <dbReference type="ARBA" id="ARBA00023136"/>
    </source>
</evidence>
<feature type="transmembrane region" description="Helical" evidence="7">
    <location>
        <begin position="59"/>
        <end position="82"/>
    </location>
</feature>
<feature type="transmembrane region" description="Helical" evidence="7">
    <location>
        <begin position="237"/>
        <end position="259"/>
    </location>
</feature>
<dbReference type="PANTHER" id="PTHR43823:SF3">
    <property type="entry name" value="MULTIDRUG EXPORT PROTEIN MEPA"/>
    <property type="match status" value="1"/>
</dbReference>
<dbReference type="GO" id="GO:0042910">
    <property type="term" value="F:xenobiotic transmembrane transporter activity"/>
    <property type="evidence" value="ECO:0007669"/>
    <property type="project" value="InterPro"/>
</dbReference>
<dbReference type="EMBL" id="CP009922">
    <property type="protein sequence ID" value="AKG41917.1"/>
    <property type="molecule type" value="Genomic_DNA"/>
</dbReference>
<dbReference type="PATRIC" id="fig|408015.6.peg.561"/>
<protein>
    <submittedName>
        <fullName evidence="8">MATE efflux family protein</fullName>
    </submittedName>
</protein>
<feature type="transmembrane region" description="Helical" evidence="7">
    <location>
        <begin position="196"/>
        <end position="216"/>
    </location>
</feature>
<keyword evidence="6 7" id="KW-0472">Membrane</keyword>
<dbReference type="AlphaFoldDB" id="A0A0F7FPX9"/>
<sequence>MRGQTDAAARLAERPVGRLLWHPCTQTTASVGVYGVYALSNAWFVGRGVGDQAMAAVNLVAPLLLLLGAVSTTVGAGGASLISRALGAGDPRAAARAAGNAFTLFWSVALATTVLGLVFLDPLLTLLGARGPLREDAHAYAVILLCGAVVSTGFSGLVRAEGRIGFSTLLWVVPVAVQITLDPLLIFGLGMGVRGAALGTVGGQAVSAAMSLWFFFGRRDRPYRVGVSALRPHAGTLRGLLGLGLPSFLAGAGVTLLAVLVNTTLAAAGAATALAAYAVCARLQTFAMMPHTGISQGLQPIVGYNAGRGLAERVVRARTLALRGSLLYGVVTATVLVVAAEPLVGLFLNDPATAAVARDGLRVIGIGQAVAGVAPLAAGYFQALGRPRPAYLLSVGALVLVKVPLVVVLGGTGTLGVWIALAAGEVITAAAALAVLLRSRPAARAGPRVPAAAAR</sequence>
<dbReference type="InterPro" id="IPR048279">
    <property type="entry name" value="MdtK-like"/>
</dbReference>
<keyword evidence="4 7" id="KW-0812">Transmembrane</keyword>
<keyword evidence="2" id="KW-0813">Transport</keyword>
<keyword evidence="5 7" id="KW-1133">Transmembrane helix</keyword>
<dbReference type="STRING" id="408015.SXIM_05330"/>
<feature type="transmembrane region" description="Helical" evidence="7">
    <location>
        <begin position="169"/>
        <end position="190"/>
    </location>
</feature>
<dbReference type="PANTHER" id="PTHR43823">
    <property type="entry name" value="SPORULATION PROTEIN YKVU"/>
    <property type="match status" value="1"/>
</dbReference>
<feature type="transmembrane region" description="Helical" evidence="7">
    <location>
        <begin position="139"/>
        <end position="157"/>
    </location>
</feature>
<evidence type="ECO:0000256" key="4">
    <source>
        <dbReference type="ARBA" id="ARBA00022692"/>
    </source>
</evidence>
<evidence type="ECO:0000313" key="8">
    <source>
        <dbReference type="EMBL" id="AKG41917.1"/>
    </source>
</evidence>
<evidence type="ECO:0000256" key="2">
    <source>
        <dbReference type="ARBA" id="ARBA00022448"/>
    </source>
</evidence>
<dbReference type="InterPro" id="IPR051327">
    <property type="entry name" value="MATE_MepA_subfamily"/>
</dbReference>
<dbReference type="Pfam" id="PF01554">
    <property type="entry name" value="MatE"/>
    <property type="match status" value="2"/>
</dbReference>
<dbReference type="InterPro" id="IPR002528">
    <property type="entry name" value="MATE_fam"/>
</dbReference>
<dbReference type="PIRSF" id="PIRSF006603">
    <property type="entry name" value="DinF"/>
    <property type="match status" value="1"/>
</dbReference>
<dbReference type="NCBIfam" id="TIGR00797">
    <property type="entry name" value="matE"/>
    <property type="match status" value="1"/>
</dbReference>
<evidence type="ECO:0000313" key="9">
    <source>
        <dbReference type="Proteomes" id="UP000034034"/>
    </source>
</evidence>
<dbReference type="GO" id="GO:0005886">
    <property type="term" value="C:plasma membrane"/>
    <property type="evidence" value="ECO:0007669"/>
    <property type="project" value="UniProtKB-SubCell"/>
</dbReference>
<dbReference type="Proteomes" id="UP000034034">
    <property type="component" value="Chromosome"/>
</dbReference>
<feature type="transmembrane region" description="Helical" evidence="7">
    <location>
        <begin position="360"/>
        <end position="378"/>
    </location>
</feature>
<feature type="transmembrane region" description="Helical" evidence="7">
    <location>
        <begin position="390"/>
        <end position="409"/>
    </location>
</feature>
<accession>A0A0F7FPX9</accession>
<gene>
    <name evidence="8" type="ORF">SXIM_05330</name>
</gene>
<evidence type="ECO:0000256" key="1">
    <source>
        <dbReference type="ARBA" id="ARBA00004651"/>
    </source>
</evidence>
<reference evidence="8" key="1">
    <citation type="submission" date="2019-08" db="EMBL/GenBank/DDBJ databases">
        <title>Complete genome sequence of a mangrove-derived Streptomyces xiamenensis.</title>
        <authorList>
            <person name="Xu J."/>
        </authorList>
    </citation>
    <scope>NUCLEOTIDE SEQUENCE</scope>
    <source>
        <strain evidence="8">318</strain>
    </source>
</reference>
<name>A0A0F7FPX9_9ACTN</name>
<keyword evidence="3" id="KW-1003">Cell membrane</keyword>
<feature type="transmembrane region" description="Helical" evidence="7">
    <location>
        <begin position="20"/>
        <end position="39"/>
    </location>
</feature>
<feature type="transmembrane region" description="Helical" evidence="7">
    <location>
        <begin position="415"/>
        <end position="437"/>
    </location>
</feature>
<feature type="transmembrane region" description="Helical" evidence="7">
    <location>
        <begin position="94"/>
        <end position="119"/>
    </location>
</feature>
<dbReference type="GO" id="GO:0015297">
    <property type="term" value="F:antiporter activity"/>
    <property type="evidence" value="ECO:0007669"/>
    <property type="project" value="InterPro"/>
</dbReference>
<dbReference type="RefSeq" id="WP_046722831.1">
    <property type="nucleotide sequence ID" value="NZ_CP009922.3"/>
</dbReference>
<dbReference type="KEGG" id="sxi:SXIM_05330"/>
<feature type="transmembrane region" description="Helical" evidence="7">
    <location>
        <begin position="265"/>
        <end position="283"/>
    </location>
</feature>
<evidence type="ECO:0000256" key="5">
    <source>
        <dbReference type="ARBA" id="ARBA00022989"/>
    </source>
</evidence>
<proteinExistence type="predicted"/>
<comment type="subcellular location">
    <subcellularLocation>
        <location evidence="1">Cell membrane</location>
        <topology evidence="1">Multi-pass membrane protein</topology>
    </subcellularLocation>
</comment>
<feature type="transmembrane region" description="Helical" evidence="7">
    <location>
        <begin position="326"/>
        <end position="348"/>
    </location>
</feature>